<feature type="transmembrane region" description="Helical" evidence="1">
    <location>
        <begin position="389"/>
        <end position="412"/>
    </location>
</feature>
<dbReference type="Proteomes" id="UP000240509">
    <property type="component" value="Unassembled WGS sequence"/>
</dbReference>
<gene>
    <name evidence="2" type="ORF">C6Y45_05680</name>
</gene>
<dbReference type="RefSeq" id="WP_107584129.1">
    <property type="nucleotide sequence ID" value="NZ_PZJJ01000006.1"/>
</dbReference>
<feature type="transmembrane region" description="Helical" evidence="1">
    <location>
        <begin position="202"/>
        <end position="221"/>
    </location>
</feature>
<dbReference type="AlphaFoldDB" id="A0A2T4U802"/>
<feature type="transmembrane region" description="Helical" evidence="1">
    <location>
        <begin position="84"/>
        <end position="103"/>
    </location>
</feature>
<proteinExistence type="predicted"/>
<evidence type="ECO:0008006" key="4">
    <source>
        <dbReference type="Google" id="ProtNLM"/>
    </source>
</evidence>
<accession>A0A2T4U802</accession>
<feature type="transmembrane region" description="Helical" evidence="1">
    <location>
        <begin position="269"/>
        <end position="290"/>
    </location>
</feature>
<reference evidence="2 3" key="1">
    <citation type="submission" date="2018-03" db="EMBL/GenBank/DDBJ databases">
        <title>Alkalicoccus saliphilus sp. nov., isolated from a mineral pool.</title>
        <authorList>
            <person name="Zhao B."/>
        </authorList>
    </citation>
    <scope>NUCLEOTIDE SEQUENCE [LARGE SCALE GENOMIC DNA]</scope>
    <source>
        <strain evidence="2 3">6AG</strain>
    </source>
</reference>
<protein>
    <recommendedName>
        <fullName evidence="4">Citrate transporter-like domain-containing protein</fullName>
    </recommendedName>
</protein>
<organism evidence="2 3">
    <name type="scientific">Alkalicoccus saliphilus</name>
    <dbReference type="NCBI Taxonomy" id="200989"/>
    <lineage>
        <taxon>Bacteria</taxon>
        <taxon>Bacillati</taxon>
        <taxon>Bacillota</taxon>
        <taxon>Bacilli</taxon>
        <taxon>Bacillales</taxon>
        <taxon>Bacillaceae</taxon>
        <taxon>Alkalicoccus</taxon>
    </lineage>
</organism>
<keyword evidence="1" id="KW-1133">Transmembrane helix</keyword>
<keyword evidence="1" id="KW-0472">Membrane</keyword>
<evidence type="ECO:0000313" key="3">
    <source>
        <dbReference type="Proteomes" id="UP000240509"/>
    </source>
</evidence>
<evidence type="ECO:0000256" key="1">
    <source>
        <dbReference type="SAM" id="Phobius"/>
    </source>
</evidence>
<dbReference type="EMBL" id="PZJJ01000006">
    <property type="protein sequence ID" value="PTL39531.1"/>
    <property type="molecule type" value="Genomic_DNA"/>
</dbReference>
<sequence>MIHRDNHYLLFSIVVFLYICTLFVNIPGVREILAVLVLFLFFISVRYASGLFRILATVFSGTGIILIWRYNLPVWESIMYVNDNLALLSLLFMLPWMSGAVRSGRYDRRINTMLASDVSRLGQLYPRALGVSYILTAFINLSALSLSQGVLKENLKALETKVQQSFIAKTTLRGFAAALCWSPMEILVAISVDATGVSYFTMLPWLMLVSFLTLSLDGIIGRNRWKNTPYISDAPAASPKRLLPDLLQLAAALTVFLICIVAIGNFFQLNFILTVTLVIFPFAFLWAVVIRRTRSFFKLSVPLWKTRASHMQNFVLLFVSLAFFSSVLNETPLLEVIQAPFLAVEDTPWIALFMIQGAYLLLSMTGIHPIAVIAVLVEAVTPLFAEANPLSFAIVLVTGALATATVGTYGVTVTLTAANTLQNPYRITWRNMPFAVMYGLIGTLTAVFLL</sequence>
<feature type="transmembrane region" description="Helical" evidence="1">
    <location>
        <begin position="7"/>
        <end position="26"/>
    </location>
</feature>
<evidence type="ECO:0000313" key="2">
    <source>
        <dbReference type="EMBL" id="PTL39531.1"/>
    </source>
</evidence>
<feature type="transmembrane region" description="Helical" evidence="1">
    <location>
        <begin position="54"/>
        <end position="72"/>
    </location>
</feature>
<feature type="transmembrane region" description="Helical" evidence="1">
    <location>
        <begin position="242"/>
        <end position="263"/>
    </location>
</feature>
<dbReference type="OrthoDB" id="2960907at2"/>
<keyword evidence="1" id="KW-0812">Transmembrane</keyword>
<feature type="transmembrane region" description="Helical" evidence="1">
    <location>
        <begin position="124"/>
        <end position="146"/>
    </location>
</feature>
<feature type="transmembrane region" description="Helical" evidence="1">
    <location>
        <begin position="349"/>
        <end position="377"/>
    </location>
</feature>
<feature type="transmembrane region" description="Helical" evidence="1">
    <location>
        <begin position="311"/>
        <end position="329"/>
    </location>
</feature>
<comment type="caution">
    <text evidence="2">The sequence shown here is derived from an EMBL/GenBank/DDBJ whole genome shotgun (WGS) entry which is preliminary data.</text>
</comment>
<keyword evidence="3" id="KW-1185">Reference proteome</keyword>
<name>A0A2T4U802_9BACI</name>
<feature type="transmembrane region" description="Helical" evidence="1">
    <location>
        <begin position="432"/>
        <end position="449"/>
    </location>
</feature>